<dbReference type="InterPro" id="IPR004088">
    <property type="entry name" value="KH_dom_type_1"/>
</dbReference>
<comment type="function">
    <text evidence="5">Endoribonuclease that initiates mRNA decay.</text>
</comment>
<dbReference type="NCBIfam" id="TIGR00277">
    <property type="entry name" value="HDIG"/>
    <property type="match status" value="1"/>
</dbReference>
<accession>A0A0P1N095</accession>
<gene>
    <name evidence="5" type="primary">rny</name>
    <name evidence="9" type="ORF">JGI23_01124</name>
</gene>
<dbReference type="GO" id="GO:0003723">
    <property type="term" value="F:RNA binding"/>
    <property type="evidence" value="ECO:0007669"/>
    <property type="project" value="UniProtKB-UniRule"/>
</dbReference>
<keyword evidence="4 5" id="KW-0694">RNA-binding</keyword>
<evidence type="ECO:0000256" key="6">
    <source>
        <dbReference type="NCBIfam" id="TIGR03319"/>
    </source>
</evidence>
<dbReference type="NCBIfam" id="TIGR03319">
    <property type="entry name" value="RNase_Y"/>
    <property type="match status" value="1"/>
</dbReference>
<evidence type="ECO:0000259" key="8">
    <source>
        <dbReference type="PROSITE" id="PS51831"/>
    </source>
</evidence>
<dbReference type="InterPro" id="IPR006675">
    <property type="entry name" value="HDIG_dom"/>
</dbReference>
<dbReference type="InterPro" id="IPR036612">
    <property type="entry name" value="KH_dom_type_1_sf"/>
</dbReference>
<reference evidence="10" key="1">
    <citation type="submission" date="2015-11" db="EMBL/GenBank/DDBJ databases">
        <authorList>
            <person name="Varghese N."/>
        </authorList>
    </citation>
    <scope>NUCLEOTIDE SEQUENCE [LARGE SCALE GENOMIC DNA]</scope>
    <source>
        <strain evidence="10">JGI-23</strain>
    </source>
</reference>
<dbReference type="GO" id="GO:0016787">
    <property type="term" value="F:hydrolase activity"/>
    <property type="evidence" value="ECO:0007669"/>
    <property type="project" value="UniProtKB-KW"/>
</dbReference>
<proteinExistence type="inferred from homology"/>
<dbReference type="CDD" id="cd00077">
    <property type="entry name" value="HDc"/>
    <property type="match status" value="1"/>
</dbReference>
<dbReference type="InterPro" id="IPR006674">
    <property type="entry name" value="HD_domain"/>
</dbReference>
<dbReference type="Pfam" id="PF01966">
    <property type="entry name" value="HD"/>
    <property type="match status" value="1"/>
</dbReference>
<keyword evidence="3 5" id="KW-0378">Hydrolase</keyword>
<dbReference type="InterPro" id="IPR017705">
    <property type="entry name" value="Ribonuclease_Y"/>
</dbReference>
<keyword evidence="1 5" id="KW-0540">Nuclease</keyword>
<evidence type="ECO:0000256" key="1">
    <source>
        <dbReference type="ARBA" id="ARBA00022722"/>
    </source>
</evidence>
<feature type="domain" description="HD" evidence="8">
    <location>
        <begin position="333"/>
        <end position="425"/>
    </location>
</feature>
<sequence length="516" mass="58719">MAVYIVVSAAVLIAFFVGWFFHSKIEEKKIGTAEARAQRIIEEAEREANNIKKEKLLEVRDEWFRKKQEFEAEVNQIKQKLQSYEKQLLNKEEKLNERAEELNKRERELNKFQQQIEEQRKQLELKQKEIEQIIEEQKIQLEKIAGLTRDEAKKILIDSMVAEAKAEAAKMIREIREQAKEEAKKEAQKIIVQAIQRTAADHSVETTVTVLHIPNDELKGRIIGREGRNIRAFEQLTGCDIIVDDTPEAVIISGFDPFRREVAKIALERLLADGRIHPARIEEVVEKVKQELEEEMIKVGENTLLELGIHNVHREIVRLVGKMKYRSSYGQNVLQHSIEVAYLAAIMASELGLDAHLAKRAGLFHDIGKVVDKQEGPHALIGYEILSKYGEHPIVVNAVGSHHEDIPMETPIAAIVQAADAISGARPGARRESVEGYVRRLQKLEEIAKSFEGVAKTYAIQAGREVRVIVEPDKVDDNLADQLSRDIAAKIQEEMEYPGQIKVTVIREVRAVAYAK</sequence>
<dbReference type="PANTHER" id="PTHR12826:SF15">
    <property type="entry name" value="RIBONUCLEASE Y"/>
    <property type="match status" value="1"/>
</dbReference>
<keyword evidence="5" id="KW-0812">Transmembrane</keyword>
<keyword evidence="2 5" id="KW-0255">Endonuclease</keyword>
<keyword evidence="7" id="KW-0175">Coiled coil</keyword>
<feature type="transmembrane region" description="Helical" evidence="5">
    <location>
        <begin position="6"/>
        <end position="22"/>
    </location>
</feature>
<dbReference type="EC" id="3.1.-.-" evidence="5 6"/>
<dbReference type="GO" id="GO:0006402">
    <property type="term" value="P:mRNA catabolic process"/>
    <property type="evidence" value="ECO:0007669"/>
    <property type="project" value="UniProtKB-UniRule"/>
</dbReference>
<dbReference type="PANTHER" id="PTHR12826">
    <property type="entry name" value="RIBONUCLEASE Y"/>
    <property type="match status" value="1"/>
</dbReference>
<dbReference type="Proteomes" id="UP000199197">
    <property type="component" value="Unassembled WGS sequence"/>
</dbReference>
<keyword evidence="5" id="KW-1003">Cell membrane</keyword>
<dbReference type="InterPro" id="IPR003607">
    <property type="entry name" value="HD/PDEase_dom"/>
</dbReference>
<evidence type="ECO:0000313" key="9">
    <source>
        <dbReference type="EMBL" id="CUT01829.1"/>
    </source>
</evidence>
<keyword evidence="5" id="KW-1133">Transmembrane helix</keyword>
<dbReference type="GO" id="GO:0005886">
    <property type="term" value="C:plasma membrane"/>
    <property type="evidence" value="ECO:0007669"/>
    <property type="project" value="UniProtKB-SubCell"/>
</dbReference>
<dbReference type="Pfam" id="PF12072">
    <property type="entry name" value="RNase_Y_N"/>
    <property type="match status" value="1"/>
</dbReference>
<comment type="subcellular location">
    <subcellularLocation>
        <location evidence="5">Cell membrane</location>
        <topology evidence="5">Single-pass membrane protein</topology>
    </subcellularLocation>
</comment>
<feature type="coiled-coil region" evidence="7">
    <location>
        <begin position="34"/>
        <end position="189"/>
    </location>
</feature>
<dbReference type="PROSITE" id="PS50084">
    <property type="entry name" value="KH_TYPE_1"/>
    <property type="match status" value="1"/>
</dbReference>
<dbReference type="SUPFAM" id="SSF109604">
    <property type="entry name" value="HD-domain/PDEase-like"/>
    <property type="match status" value="1"/>
</dbReference>
<dbReference type="SUPFAM" id="SSF54791">
    <property type="entry name" value="Eukaryotic type KH-domain (KH-domain type I)"/>
    <property type="match status" value="1"/>
</dbReference>
<organism evidence="9 10">
    <name type="scientific">Candidatus Chryseopegocella kryptomonas</name>
    <dbReference type="NCBI Taxonomy" id="1633643"/>
    <lineage>
        <taxon>Bacteria</taxon>
        <taxon>Pseudomonadati</taxon>
        <taxon>Candidatus Kryptoniota</taxon>
        <taxon>Candidatus Chryseopegocella</taxon>
    </lineage>
</organism>
<evidence type="ECO:0000256" key="3">
    <source>
        <dbReference type="ARBA" id="ARBA00022801"/>
    </source>
</evidence>
<dbReference type="Gene3D" id="1.10.3210.10">
    <property type="entry name" value="Hypothetical protein af1432"/>
    <property type="match status" value="1"/>
</dbReference>
<dbReference type="InterPro" id="IPR004087">
    <property type="entry name" value="KH_dom"/>
</dbReference>
<dbReference type="SMART" id="SM00471">
    <property type="entry name" value="HDc"/>
    <property type="match status" value="1"/>
</dbReference>
<dbReference type="SMART" id="SM00322">
    <property type="entry name" value="KH"/>
    <property type="match status" value="1"/>
</dbReference>
<dbReference type="InterPro" id="IPR022711">
    <property type="entry name" value="RNase_Y_N"/>
</dbReference>
<dbReference type="FunFam" id="1.10.3210.10:FF:000013">
    <property type="entry name" value="Ribonuclease Y"/>
    <property type="match status" value="1"/>
</dbReference>
<keyword evidence="10" id="KW-1185">Reference proteome</keyword>
<protein>
    <recommendedName>
        <fullName evidence="5 6">Ribonuclease Y</fullName>
        <shortName evidence="5">RNase Y</shortName>
        <ecNumber evidence="5 6">3.1.-.-</ecNumber>
    </recommendedName>
</protein>
<comment type="similarity">
    <text evidence="5">Belongs to the RNase Y family.</text>
</comment>
<evidence type="ECO:0000256" key="4">
    <source>
        <dbReference type="ARBA" id="ARBA00022884"/>
    </source>
</evidence>
<dbReference type="PROSITE" id="PS51831">
    <property type="entry name" value="HD"/>
    <property type="match status" value="1"/>
</dbReference>
<evidence type="ECO:0000256" key="5">
    <source>
        <dbReference type="HAMAP-Rule" id="MF_00335"/>
    </source>
</evidence>
<dbReference type="Gene3D" id="3.30.1370.10">
    <property type="entry name" value="K Homology domain, type 1"/>
    <property type="match status" value="1"/>
</dbReference>
<dbReference type="OrthoDB" id="9803205at2"/>
<evidence type="ECO:0000256" key="2">
    <source>
        <dbReference type="ARBA" id="ARBA00022759"/>
    </source>
</evidence>
<dbReference type="GO" id="GO:0004521">
    <property type="term" value="F:RNA endonuclease activity"/>
    <property type="evidence" value="ECO:0007669"/>
    <property type="project" value="UniProtKB-UniRule"/>
</dbReference>
<evidence type="ECO:0000313" key="10">
    <source>
        <dbReference type="Proteomes" id="UP000199197"/>
    </source>
</evidence>
<dbReference type="CDD" id="cd22431">
    <property type="entry name" value="KH-I_RNaseY"/>
    <property type="match status" value="1"/>
</dbReference>
<name>A0A0P1N095_9BACT</name>
<dbReference type="AlphaFoldDB" id="A0A0P1N095"/>
<dbReference type="HAMAP" id="MF_00335">
    <property type="entry name" value="RNase_Y"/>
    <property type="match status" value="1"/>
</dbReference>
<dbReference type="RefSeq" id="WP_092349844.1">
    <property type="nucleotide sequence ID" value="NZ_CZVW01000010.1"/>
</dbReference>
<keyword evidence="5" id="KW-0472">Membrane</keyword>
<dbReference type="EMBL" id="CZVW01000010">
    <property type="protein sequence ID" value="CUT01829.1"/>
    <property type="molecule type" value="Genomic_DNA"/>
</dbReference>
<dbReference type="Pfam" id="PF00013">
    <property type="entry name" value="KH_1"/>
    <property type="match status" value="1"/>
</dbReference>
<evidence type="ECO:0000256" key="7">
    <source>
        <dbReference type="SAM" id="Coils"/>
    </source>
</evidence>